<feature type="signal peptide" evidence="3">
    <location>
        <begin position="1"/>
        <end position="25"/>
    </location>
</feature>
<keyword evidence="2" id="KW-0472">Membrane</keyword>
<dbReference type="Gene3D" id="2.60.120.260">
    <property type="entry name" value="Galactose-binding domain-like"/>
    <property type="match status" value="2"/>
</dbReference>
<feature type="chain" id="PRO_5034584088" description="Transmembrane protein" evidence="3">
    <location>
        <begin position="26"/>
        <end position="471"/>
    </location>
</feature>
<evidence type="ECO:0000313" key="4">
    <source>
        <dbReference type="EMBL" id="CAE6417086.1"/>
    </source>
</evidence>
<keyword evidence="2" id="KW-0812">Transmembrane</keyword>
<gene>
    <name evidence="4" type="ORF">RDB_LOCUS50498</name>
</gene>
<evidence type="ECO:0008006" key="6">
    <source>
        <dbReference type="Google" id="ProtNLM"/>
    </source>
</evidence>
<sequence>MLFGYSPQYLLFLLVALLRYYGTRAQQPKSKTVDDGYIYYPHQPDGIQYHPAWRTDNGDPNRMDRTYHRSTQSNADLVYFFQGDAIYYYGDRGPNNHAPAMVYIDGDDKGDMVLSNSSSAQYQQLLWSKSNLGPGDHEIVISNAGSDGQVMGLDYLVIESDHGFTSAGAGPAASSIPPEAIIVDDNDLNLITYTGWDTTVYSSRGRFFHYKNTMHRTNQPGSFLTFKFNGTAVWYIAGLFPDNGMVNITLDNESAVMINGSSGSNASLTQRIIWNATELPNREHTVVIKHQDIAGLHVTLDYFRYMSSVPQPAPRASLPIPVIVGSTLGGAALLALSIVWYMLMRRRRTSNVTIDDQSNSNHLNDRPRPLFNPTNEAMSQSLSLQPHWGYVTEPYTNQIETSSSFVSNNRIMRSHKIRPSDNTNRLAYVPAADTLYASASSMPSHYGSEVTRSEPGLDGNEEPPTYDQINI</sequence>
<dbReference type="EMBL" id="CAJMWR010001149">
    <property type="protein sequence ID" value="CAE6417086.1"/>
    <property type="molecule type" value="Genomic_DNA"/>
</dbReference>
<evidence type="ECO:0000256" key="3">
    <source>
        <dbReference type="SAM" id="SignalP"/>
    </source>
</evidence>
<organism evidence="4 5">
    <name type="scientific">Rhizoctonia solani</name>
    <dbReference type="NCBI Taxonomy" id="456999"/>
    <lineage>
        <taxon>Eukaryota</taxon>
        <taxon>Fungi</taxon>
        <taxon>Dikarya</taxon>
        <taxon>Basidiomycota</taxon>
        <taxon>Agaricomycotina</taxon>
        <taxon>Agaricomycetes</taxon>
        <taxon>Cantharellales</taxon>
        <taxon>Ceratobasidiaceae</taxon>
        <taxon>Rhizoctonia</taxon>
    </lineage>
</organism>
<reference evidence="4" key="1">
    <citation type="submission" date="2021-01" db="EMBL/GenBank/DDBJ databases">
        <authorList>
            <person name="Kaushik A."/>
        </authorList>
    </citation>
    <scope>NUCLEOTIDE SEQUENCE</scope>
    <source>
        <strain evidence="4">AG1-1A</strain>
    </source>
</reference>
<keyword evidence="2" id="KW-1133">Transmembrane helix</keyword>
<feature type="region of interest" description="Disordered" evidence="1">
    <location>
        <begin position="440"/>
        <end position="471"/>
    </location>
</feature>
<name>A0A8H3AEG0_9AGAM</name>
<evidence type="ECO:0000256" key="2">
    <source>
        <dbReference type="SAM" id="Phobius"/>
    </source>
</evidence>
<comment type="caution">
    <text evidence="4">The sequence shown here is derived from an EMBL/GenBank/DDBJ whole genome shotgun (WGS) entry which is preliminary data.</text>
</comment>
<dbReference type="Proteomes" id="UP000663840">
    <property type="component" value="Unassembled WGS sequence"/>
</dbReference>
<accession>A0A8H3AEG0</accession>
<feature type="transmembrane region" description="Helical" evidence="2">
    <location>
        <begin position="318"/>
        <end position="343"/>
    </location>
</feature>
<proteinExistence type="predicted"/>
<protein>
    <recommendedName>
        <fullName evidence="6">Transmembrane protein</fullName>
    </recommendedName>
</protein>
<evidence type="ECO:0000313" key="5">
    <source>
        <dbReference type="Proteomes" id="UP000663840"/>
    </source>
</evidence>
<evidence type="ECO:0000256" key="1">
    <source>
        <dbReference type="SAM" id="MobiDB-lite"/>
    </source>
</evidence>
<dbReference type="AlphaFoldDB" id="A0A8H3AEG0"/>
<keyword evidence="3" id="KW-0732">Signal</keyword>